<dbReference type="InterPro" id="IPR015433">
    <property type="entry name" value="PI3/4_kinase"/>
</dbReference>
<dbReference type="Proteomes" id="UP001201980">
    <property type="component" value="Unassembled WGS sequence"/>
</dbReference>
<dbReference type="CDD" id="cd00896">
    <property type="entry name" value="PI3Kc_III"/>
    <property type="match status" value="1"/>
</dbReference>
<evidence type="ECO:0000259" key="10">
    <source>
        <dbReference type="PROSITE" id="PS51547"/>
    </source>
</evidence>
<dbReference type="Gene3D" id="2.60.40.150">
    <property type="entry name" value="C2 domain"/>
    <property type="match status" value="1"/>
</dbReference>
<evidence type="ECO:0000259" key="9">
    <source>
        <dbReference type="PROSITE" id="PS51545"/>
    </source>
</evidence>
<evidence type="ECO:0000256" key="4">
    <source>
        <dbReference type="ARBA" id="ARBA00022777"/>
    </source>
</evidence>
<protein>
    <recommendedName>
        <fullName evidence="7">Phosphatidylinositol 3-kinase VPS34</fullName>
        <ecNumber evidence="7">2.7.1.137</ecNumber>
    </recommendedName>
</protein>
<organism evidence="11 12">
    <name type="scientific">Zalerion maritima</name>
    <dbReference type="NCBI Taxonomy" id="339359"/>
    <lineage>
        <taxon>Eukaryota</taxon>
        <taxon>Fungi</taxon>
        <taxon>Dikarya</taxon>
        <taxon>Ascomycota</taxon>
        <taxon>Pezizomycotina</taxon>
        <taxon>Sordariomycetes</taxon>
        <taxon>Lulworthiomycetidae</taxon>
        <taxon>Lulworthiales</taxon>
        <taxon>Lulworthiaceae</taxon>
        <taxon>Zalerion</taxon>
    </lineage>
</organism>
<dbReference type="AlphaFoldDB" id="A0AAD5RWP9"/>
<dbReference type="GO" id="GO:0006897">
    <property type="term" value="P:endocytosis"/>
    <property type="evidence" value="ECO:0007669"/>
    <property type="project" value="TreeGrafter"/>
</dbReference>
<dbReference type="CDD" id="cd00870">
    <property type="entry name" value="PI3Ka_III"/>
    <property type="match status" value="1"/>
</dbReference>
<gene>
    <name evidence="11" type="ORF">MKZ38_003480</name>
</gene>
<keyword evidence="4 7" id="KW-0418">Kinase</keyword>
<evidence type="ECO:0000256" key="2">
    <source>
        <dbReference type="ARBA" id="ARBA00022679"/>
    </source>
</evidence>
<dbReference type="InterPro" id="IPR018936">
    <property type="entry name" value="PI3/4_kinase_CS"/>
</dbReference>
<dbReference type="InterPro" id="IPR042236">
    <property type="entry name" value="PI3K_accessory_sf"/>
</dbReference>
<dbReference type="PROSITE" id="PS00915">
    <property type="entry name" value="PI3_4_KINASE_1"/>
    <property type="match status" value="1"/>
</dbReference>
<dbReference type="PROSITE" id="PS51545">
    <property type="entry name" value="PIK_HELICAL"/>
    <property type="match status" value="1"/>
</dbReference>
<dbReference type="SUPFAM" id="SSF49562">
    <property type="entry name" value="C2 domain (Calcium/lipid-binding domain, CaLB)"/>
    <property type="match status" value="1"/>
</dbReference>
<evidence type="ECO:0000313" key="12">
    <source>
        <dbReference type="Proteomes" id="UP001201980"/>
    </source>
</evidence>
<dbReference type="FunFam" id="3.30.1010.10:FF:000002">
    <property type="entry name" value="Phosphatidylinositol 3-kinase catalytic subunit type 3"/>
    <property type="match status" value="1"/>
</dbReference>
<keyword evidence="5 7" id="KW-0067">ATP-binding</keyword>
<name>A0AAD5RWP9_9PEZI</name>
<dbReference type="InterPro" id="IPR057756">
    <property type="entry name" value="PI3-kinase_type3/VPS34_cat"/>
</dbReference>
<dbReference type="InterPro" id="IPR001263">
    <property type="entry name" value="PI3K_accessory_dom"/>
</dbReference>
<dbReference type="GO" id="GO:0000045">
    <property type="term" value="P:autophagosome assembly"/>
    <property type="evidence" value="ECO:0007669"/>
    <property type="project" value="TreeGrafter"/>
</dbReference>
<dbReference type="FunFam" id="1.10.1070.11:FF:000002">
    <property type="entry name" value="Phosphatidylinositol 3-kinase catalytic subunit type 3"/>
    <property type="match status" value="1"/>
</dbReference>
<dbReference type="FunFam" id="1.25.40.70:FF:000009">
    <property type="entry name" value="Phosphatidylinositol 3-kinase VPS34"/>
    <property type="match status" value="1"/>
</dbReference>
<dbReference type="EC" id="2.7.1.137" evidence="7"/>
<proteinExistence type="inferred from homology"/>
<dbReference type="GO" id="GO:0034272">
    <property type="term" value="C:phosphatidylinositol 3-kinase complex, class III, type II"/>
    <property type="evidence" value="ECO:0007669"/>
    <property type="project" value="TreeGrafter"/>
</dbReference>
<dbReference type="PROSITE" id="PS50290">
    <property type="entry name" value="PI3_4_KINASE_3"/>
    <property type="match status" value="1"/>
</dbReference>
<dbReference type="PROSITE" id="PS00916">
    <property type="entry name" value="PI3_4_KINASE_2"/>
    <property type="match status" value="1"/>
</dbReference>
<dbReference type="CDD" id="cd08397">
    <property type="entry name" value="C2_PI3K_class_III"/>
    <property type="match status" value="1"/>
</dbReference>
<dbReference type="InterPro" id="IPR011009">
    <property type="entry name" value="Kinase-like_dom_sf"/>
</dbReference>
<dbReference type="Pfam" id="PF00792">
    <property type="entry name" value="PI3K_C2"/>
    <property type="match status" value="1"/>
</dbReference>
<sequence>MEPFSFATSESLNYPVVIRIINLEGDEVPFRASTLNSQPELKHMGCNTSPHSDLFVTAQIFAGSKAITVPVQTSYKSFRNSRQWFESLTLPMEYSQLPVDACIAITIWDLCPAPSKLSYNNAIPFGGTTIPLFDADNHANQGRQKCHVHRLKHADGNSYTTTPAFPQPNPGEKKAKTSHLDKDLEEIDRIEKLFKQHEMGEIPKIDWLDQMVFRGFERQTARVSKDSLKQLQLQQHAVGKAKQQTTPYKMEERPGPSKFVLHVELPMFDHPVVFADHEYKIPKISCLEPRSAGPQSAALKPQPDLQYGPGIGSSAERGLAKVMKVYDPENGQRENPAETKHRRLIRSTMRNGFMDRDLKPNPFARDELNSILSQPPTYPLSSDNKDIIWKFRYHLAKDKRALTKFIKSVNWDDAGECKEGVRFLGRWAFIDVDDALELLGPTFTNPVVRSFAVERLRKADDKELLLYLLQLVQALKFEHIQAESTQEANADLSLAHLLIQRGCDNFMLGNYLFWYLMVEVDDKSAEQSPEYREMYSRVSYNFMVETERREGGVELRRTLKRQAELNAVLGRIAKDIKEANLSNAKKVDLLRKTLLDPENELVSFDPPLPLPLDPAVKVTGVSVKGEDVTVFKSSLCPIKVTFKTDAGKKYQIIFKKGDDLRQDQLCIQIITLMDQLLQKENLDLRLSPYKILATSTIDGISQFVESKSFQNIVNKYRSSKAPALEYLRIHNPDPQSPAGVRKEAIDNYIRSCAGYSVITYILGVGDRHLDNLLLAPDGHFFHADFGYILGRDPKPMAPMVKVSKEMVDAMGGLQSEDYKKFKHYCFLAYAALRKSSNLILNLFTLMVDANIPDIRMDPERAVLKVEERLALGMREEDAIRHLERTIEDAYNALGAAVIDVWHGWYQGIKS</sequence>
<accession>A0AAD5RWP9</accession>
<evidence type="ECO:0000259" key="8">
    <source>
        <dbReference type="PROSITE" id="PS50290"/>
    </source>
</evidence>
<dbReference type="Gene3D" id="3.30.1010.10">
    <property type="entry name" value="Phosphatidylinositol 3-kinase Catalytic Subunit, Chain A, domain 4"/>
    <property type="match status" value="1"/>
</dbReference>
<feature type="domain" description="C2 PI3K-type" evidence="10">
    <location>
        <begin position="12"/>
        <end position="185"/>
    </location>
</feature>
<evidence type="ECO:0000256" key="3">
    <source>
        <dbReference type="ARBA" id="ARBA00022741"/>
    </source>
</evidence>
<dbReference type="InterPro" id="IPR008290">
    <property type="entry name" value="PI3K_Vps34"/>
</dbReference>
<dbReference type="GO" id="GO:0048015">
    <property type="term" value="P:phosphatidylinositol-mediated signaling"/>
    <property type="evidence" value="ECO:0007669"/>
    <property type="project" value="TreeGrafter"/>
</dbReference>
<dbReference type="InterPro" id="IPR016024">
    <property type="entry name" value="ARM-type_fold"/>
</dbReference>
<keyword evidence="3 7" id="KW-0547">Nucleotide-binding</keyword>
<dbReference type="Gene3D" id="1.10.1070.11">
    <property type="entry name" value="Phosphatidylinositol 3-/4-kinase, catalytic domain"/>
    <property type="match status" value="1"/>
</dbReference>
<dbReference type="GO" id="GO:0016303">
    <property type="term" value="F:1-phosphatidylinositol-3-kinase activity"/>
    <property type="evidence" value="ECO:0007669"/>
    <property type="project" value="UniProtKB-UniRule"/>
</dbReference>
<dbReference type="SUPFAM" id="SSF56112">
    <property type="entry name" value="Protein kinase-like (PK-like)"/>
    <property type="match status" value="1"/>
</dbReference>
<dbReference type="InterPro" id="IPR035892">
    <property type="entry name" value="C2_domain_sf"/>
</dbReference>
<keyword evidence="12" id="KW-1185">Reference proteome</keyword>
<dbReference type="GO" id="GO:0005524">
    <property type="term" value="F:ATP binding"/>
    <property type="evidence" value="ECO:0007669"/>
    <property type="project" value="UniProtKB-UniRule"/>
</dbReference>
<comment type="similarity">
    <text evidence="1">Belongs to the PI3/PI4-kinase family. Type III PI4K subfamily.</text>
</comment>
<dbReference type="EMBL" id="JAKWBI020000020">
    <property type="protein sequence ID" value="KAJ2905997.1"/>
    <property type="molecule type" value="Genomic_DNA"/>
</dbReference>
<dbReference type="PROSITE" id="PS51547">
    <property type="entry name" value="C2_PI3K"/>
    <property type="match status" value="1"/>
</dbReference>
<dbReference type="Pfam" id="PF00454">
    <property type="entry name" value="PI3_PI4_kinase"/>
    <property type="match status" value="1"/>
</dbReference>
<reference evidence="11" key="1">
    <citation type="submission" date="2022-07" db="EMBL/GenBank/DDBJ databases">
        <title>Draft genome sequence of Zalerion maritima ATCC 34329, a (micro)plastics degrading marine fungus.</title>
        <authorList>
            <person name="Paco A."/>
            <person name="Goncalves M.F.M."/>
            <person name="Rocha-Santos T.A.P."/>
            <person name="Alves A."/>
        </authorList>
    </citation>
    <scope>NUCLEOTIDE SEQUENCE</scope>
    <source>
        <strain evidence="11">ATCC 34329</strain>
    </source>
</reference>
<dbReference type="PANTHER" id="PTHR10048">
    <property type="entry name" value="PHOSPHATIDYLINOSITOL KINASE"/>
    <property type="match status" value="1"/>
</dbReference>
<dbReference type="InterPro" id="IPR036940">
    <property type="entry name" value="PI3/4_kinase_cat_sf"/>
</dbReference>
<dbReference type="Pfam" id="PF00613">
    <property type="entry name" value="PI3Ka"/>
    <property type="match status" value="1"/>
</dbReference>
<keyword evidence="2 7" id="KW-0808">Transferase</keyword>
<feature type="domain" description="PIK helical" evidence="9">
    <location>
        <begin position="355"/>
        <end position="541"/>
    </location>
</feature>
<dbReference type="InterPro" id="IPR002420">
    <property type="entry name" value="PI3K-type_C2_dom"/>
</dbReference>
<comment type="catalytic activity">
    <reaction evidence="6">
        <text>a 1,2-diacyl-sn-glycero-3-phospho-(1D-myo-inositol) + ATP = a 1,2-diacyl-sn-glycero-3-phospho-(1D-myo-inositol-3-phosphate) + ADP + H(+)</text>
        <dbReference type="Rhea" id="RHEA:12709"/>
        <dbReference type="ChEBI" id="CHEBI:15378"/>
        <dbReference type="ChEBI" id="CHEBI:30616"/>
        <dbReference type="ChEBI" id="CHEBI:57880"/>
        <dbReference type="ChEBI" id="CHEBI:58088"/>
        <dbReference type="ChEBI" id="CHEBI:456216"/>
        <dbReference type="EC" id="2.7.1.137"/>
    </reaction>
    <physiologicalReaction direction="left-to-right" evidence="6">
        <dbReference type="Rhea" id="RHEA:12710"/>
    </physiologicalReaction>
</comment>
<comment type="caution">
    <text evidence="11">The sequence shown here is derived from an EMBL/GenBank/DDBJ whole genome shotgun (WGS) entry which is preliminary data.</text>
</comment>
<evidence type="ECO:0000256" key="6">
    <source>
        <dbReference type="ARBA" id="ARBA00023985"/>
    </source>
</evidence>
<dbReference type="GO" id="GO:0005768">
    <property type="term" value="C:endosome"/>
    <property type="evidence" value="ECO:0007669"/>
    <property type="project" value="TreeGrafter"/>
</dbReference>
<dbReference type="SMART" id="SM00146">
    <property type="entry name" value="PI3Kc"/>
    <property type="match status" value="1"/>
</dbReference>
<dbReference type="InterPro" id="IPR000403">
    <property type="entry name" value="PI3/4_kinase_cat_dom"/>
</dbReference>
<dbReference type="SMART" id="SM00145">
    <property type="entry name" value="PI3Ka"/>
    <property type="match status" value="1"/>
</dbReference>
<dbReference type="GO" id="GO:0005777">
    <property type="term" value="C:peroxisome"/>
    <property type="evidence" value="ECO:0007669"/>
    <property type="project" value="TreeGrafter"/>
</dbReference>
<evidence type="ECO:0000256" key="5">
    <source>
        <dbReference type="ARBA" id="ARBA00022840"/>
    </source>
</evidence>
<feature type="domain" description="PI3K/PI4K catalytic" evidence="8">
    <location>
        <begin position="624"/>
        <end position="894"/>
    </location>
</feature>
<dbReference type="GO" id="GO:0034271">
    <property type="term" value="C:phosphatidylinositol 3-kinase complex, class III, type I"/>
    <property type="evidence" value="ECO:0007669"/>
    <property type="project" value="TreeGrafter"/>
</dbReference>
<evidence type="ECO:0000256" key="7">
    <source>
        <dbReference type="PIRNR" id="PIRNR000587"/>
    </source>
</evidence>
<dbReference type="PIRSF" id="PIRSF000587">
    <property type="entry name" value="PI3K_Vps34"/>
    <property type="match status" value="1"/>
</dbReference>
<evidence type="ECO:0000313" key="11">
    <source>
        <dbReference type="EMBL" id="KAJ2905997.1"/>
    </source>
</evidence>
<dbReference type="GO" id="GO:0000407">
    <property type="term" value="C:phagophore assembly site"/>
    <property type="evidence" value="ECO:0007669"/>
    <property type="project" value="TreeGrafter"/>
</dbReference>
<dbReference type="Gene3D" id="1.25.40.70">
    <property type="entry name" value="Phosphatidylinositol 3-kinase, accessory domain (PIK)"/>
    <property type="match status" value="1"/>
</dbReference>
<dbReference type="SMART" id="SM00142">
    <property type="entry name" value="PI3K_C2"/>
    <property type="match status" value="1"/>
</dbReference>
<evidence type="ECO:0000256" key="1">
    <source>
        <dbReference type="ARBA" id="ARBA00006209"/>
    </source>
</evidence>
<dbReference type="PANTHER" id="PTHR10048:SF7">
    <property type="entry name" value="PHOSPHATIDYLINOSITOL 3-KINASE CATALYTIC SUBUNIT TYPE 3"/>
    <property type="match status" value="1"/>
</dbReference>
<dbReference type="SUPFAM" id="SSF48371">
    <property type="entry name" value="ARM repeat"/>
    <property type="match status" value="1"/>
</dbReference>